<keyword evidence="10 15" id="KW-0694">RNA-binding</keyword>
<evidence type="ECO:0000259" key="19">
    <source>
        <dbReference type="PROSITE" id="PS50103"/>
    </source>
</evidence>
<evidence type="ECO:0000256" key="10">
    <source>
        <dbReference type="ARBA" id="ARBA00022884"/>
    </source>
</evidence>
<evidence type="ECO:0000256" key="11">
    <source>
        <dbReference type="ARBA" id="ARBA00023187"/>
    </source>
</evidence>
<comment type="similarity">
    <text evidence="2">Belongs to the RRM CWC2 family.</text>
</comment>
<evidence type="ECO:0000256" key="16">
    <source>
        <dbReference type="PROSITE-ProRule" id="PRU00723"/>
    </source>
</evidence>
<dbReference type="EMBL" id="KV454016">
    <property type="protein sequence ID" value="ODV94226.1"/>
    <property type="molecule type" value="Genomic_DNA"/>
</dbReference>
<gene>
    <name evidence="20" type="ORF">PACTADRAFT_30049</name>
</gene>
<keyword evidence="9 16" id="KW-0862">Zinc</keyword>
<protein>
    <recommendedName>
        <fullName evidence="4">Pre-mRNA-splicing factor CWC2</fullName>
    </recommendedName>
</protein>
<evidence type="ECO:0000256" key="17">
    <source>
        <dbReference type="SAM" id="MobiDB-lite"/>
    </source>
</evidence>
<keyword evidence="7" id="KW-0747">Spliceosome</keyword>
<dbReference type="SUPFAM" id="SSF90229">
    <property type="entry name" value="CCCH zinc finger"/>
    <property type="match status" value="1"/>
</dbReference>
<keyword evidence="12" id="KW-0539">Nucleus</keyword>
<dbReference type="PANTHER" id="PTHR14089">
    <property type="entry name" value="PRE-MRNA-SPLICING FACTOR RBM22"/>
    <property type="match status" value="1"/>
</dbReference>
<dbReference type="GO" id="GO:0036002">
    <property type="term" value="F:pre-mRNA binding"/>
    <property type="evidence" value="ECO:0007669"/>
    <property type="project" value="EnsemblFungi"/>
</dbReference>
<evidence type="ECO:0000256" key="6">
    <source>
        <dbReference type="ARBA" id="ARBA00022723"/>
    </source>
</evidence>
<feature type="domain" description="RRM" evidence="18">
    <location>
        <begin position="133"/>
        <end position="212"/>
    </location>
</feature>
<dbReference type="GO" id="GO:0017070">
    <property type="term" value="F:U6 snRNA binding"/>
    <property type="evidence" value="ECO:0007669"/>
    <property type="project" value="EnsemblFungi"/>
</dbReference>
<evidence type="ECO:0000313" key="20">
    <source>
        <dbReference type="EMBL" id="ODV94226.1"/>
    </source>
</evidence>
<dbReference type="GO" id="GO:0008270">
    <property type="term" value="F:zinc ion binding"/>
    <property type="evidence" value="ECO:0007669"/>
    <property type="project" value="UniProtKB-KW"/>
</dbReference>
<dbReference type="Pfam" id="PF16131">
    <property type="entry name" value="Torus"/>
    <property type="match status" value="1"/>
</dbReference>
<reference evidence="21" key="1">
    <citation type="submission" date="2016-05" db="EMBL/GenBank/DDBJ databases">
        <title>Comparative genomics of biotechnologically important yeasts.</title>
        <authorList>
            <consortium name="DOE Joint Genome Institute"/>
            <person name="Riley R."/>
            <person name="Haridas S."/>
            <person name="Wolfe K.H."/>
            <person name="Lopes M.R."/>
            <person name="Hittinger C.T."/>
            <person name="Goker M."/>
            <person name="Salamov A."/>
            <person name="Wisecaver J."/>
            <person name="Long T.M."/>
            <person name="Aerts A.L."/>
            <person name="Barry K."/>
            <person name="Choi C."/>
            <person name="Clum A."/>
            <person name="Coughlan A.Y."/>
            <person name="Deshpande S."/>
            <person name="Douglass A.P."/>
            <person name="Hanson S.J."/>
            <person name="Klenk H.-P."/>
            <person name="Labutti K."/>
            <person name="Lapidus A."/>
            <person name="Lindquist E."/>
            <person name="Lipzen A."/>
            <person name="Meier-Kolthoff J.P."/>
            <person name="Ohm R.A."/>
            <person name="Otillar R.P."/>
            <person name="Pangilinan J."/>
            <person name="Peng Y."/>
            <person name="Rokas A."/>
            <person name="Rosa C.A."/>
            <person name="Scheuner C."/>
            <person name="Sibirny A.A."/>
            <person name="Slot J.C."/>
            <person name="Stielow J.B."/>
            <person name="Sun H."/>
            <person name="Kurtzman C.P."/>
            <person name="Blackwell M."/>
            <person name="Grigoriev I.V."/>
            <person name="Jeffries T.W."/>
        </authorList>
    </citation>
    <scope>NUCLEOTIDE SEQUENCE [LARGE SCALE GENOMIC DNA]</scope>
    <source>
        <strain evidence="21">NRRL Y-2460</strain>
    </source>
</reference>
<name>A0A1E4TR26_PACTA</name>
<evidence type="ECO:0000256" key="14">
    <source>
        <dbReference type="ARBA" id="ARBA00025224"/>
    </source>
</evidence>
<evidence type="ECO:0000313" key="21">
    <source>
        <dbReference type="Proteomes" id="UP000094236"/>
    </source>
</evidence>
<dbReference type="PROSITE" id="PS50103">
    <property type="entry name" value="ZF_C3H1"/>
    <property type="match status" value="1"/>
</dbReference>
<dbReference type="STRING" id="669874.A0A1E4TR26"/>
<feature type="region of interest" description="Disordered" evidence="17">
    <location>
        <begin position="204"/>
        <end position="228"/>
    </location>
</feature>
<dbReference type="PANTHER" id="PTHR14089:SF2">
    <property type="entry name" value="PRE-MRNA-SPLICING FACTOR CWC2"/>
    <property type="match status" value="1"/>
</dbReference>
<accession>A0A1E4TR26</accession>
<dbReference type="SMART" id="SM00360">
    <property type="entry name" value="RRM"/>
    <property type="match status" value="1"/>
</dbReference>
<dbReference type="OrthoDB" id="10251848at2759"/>
<keyword evidence="8 16" id="KW-0863">Zinc-finger</keyword>
<evidence type="ECO:0000256" key="15">
    <source>
        <dbReference type="PROSITE-ProRule" id="PRU00176"/>
    </source>
</evidence>
<dbReference type="FunFam" id="3.30.70.330:FF:000502">
    <property type="entry name" value="Pre-mRNA-splicing factor cwc2, putative"/>
    <property type="match status" value="1"/>
</dbReference>
<evidence type="ECO:0000256" key="3">
    <source>
        <dbReference type="ARBA" id="ARBA00011524"/>
    </source>
</evidence>
<organism evidence="20 21">
    <name type="scientific">Pachysolen tannophilus NRRL Y-2460</name>
    <dbReference type="NCBI Taxonomy" id="669874"/>
    <lineage>
        <taxon>Eukaryota</taxon>
        <taxon>Fungi</taxon>
        <taxon>Dikarya</taxon>
        <taxon>Ascomycota</taxon>
        <taxon>Saccharomycotina</taxon>
        <taxon>Pichiomycetes</taxon>
        <taxon>Pachysolenaceae</taxon>
        <taxon>Pachysolen</taxon>
    </lineage>
</organism>
<dbReference type="GO" id="GO:0045292">
    <property type="term" value="P:mRNA cis splicing, via spliceosome"/>
    <property type="evidence" value="ECO:0007669"/>
    <property type="project" value="EnsemblFungi"/>
</dbReference>
<dbReference type="InterPro" id="IPR035979">
    <property type="entry name" value="RBD_domain_sf"/>
</dbReference>
<dbReference type="Gene3D" id="3.30.70.330">
    <property type="match status" value="1"/>
</dbReference>
<evidence type="ECO:0000256" key="9">
    <source>
        <dbReference type="ARBA" id="ARBA00022833"/>
    </source>
</evidence>
<evidence type="ECO:0000256" key="1">
    <source>
        <dbReference type="ARBA" id="ARBA00004123"/>
    </source>
</evidence>
<keyword evidence="11" id="KW-0508">mRNA splicing</keyword>
<feature type="region of interest" description="Disordered" evidence="17">
    <location>
        <begin position="1"/>
        <end position="23"/>
    </location>
</feature>
<dbReference type="GO" id="GO:0071006">
    <property type="term" value="C:U2-type catalytic step 1 spliceosome"/>
    <property type="evidence" value="ECO:0007669"/>
    <property type="project" value="EnsemblFungi"/>
</dbReference>
<comment type="function">
    <text evidence="14">Involved in the first step of pre-mRNA splicing. Required for cell growth and cell cycle control. Plays a role in the levels of the U1, U4, U5 and U6 snRNAs and the maintenance of the U4/U6 snRNA complex. May provide the link between the 'nineteen complex' NTC spliceosome protein complex and the spliceosome through the U6 snRNA. Associates predominantly with U6 snRNAs in assembled active spliceosomes. Binds directly to the internal stem-loop (ISL) domain of the U6 snRNA and to the pre-mRNA intron near the 5' splice site during the activation and catalytic phases of the spliceosome cycle.</text>
</comment>
<dbReference type="Pfam" id="PF00076">
    <property type="entry name" value="RRM_1"/>
    <property type="match status" value="1"/>
</dbReference>
<dbReference type="GO" id="GO:0033120">
    <property type="term" value="P:positive regulation of RNA splicing"/>
    <property type="evidence" value="ECO:0007669"/>
    <property type="project" value="EnsemblFungi"/>
</dbReference>
<evidence type="ECO:0000256" key="4">
    <source>
        <dbReference type="ARBA" id="ARBA00017295"/>
    </source>
</evidence>
<comment type="subunit">
    <text evidence="3">Associated with the spliceosome.</text>
</comment>
<feature type="non-terminal residue" evidence="20">
    <location>
        <position position="1"/>
    </location>
</feature>
<evidence type="ECO:0000256" key="12">
    <source>
        <dbReference type="ARBA" id="ARBA00023242"/>
    </source>
</evidence>
<dbReference type="InterPro" id="IPR012677">
    <property type="entry name" value="Nucleotide-bd_a/b_plait_sf"/>
</dbReference>
<keyword evidence="5" id="KW-0507">mRNA processing</keyword>
<dbReference type="InterPro" id="IPR039171">
    <property type="entry name" value="Cwc2/Slt11"/>
</dbReference>
<dbReference type="AlphaFoldDB" id="A0A1E4TR26"/>
<dbReference type="GO" id="GO:0000974">
    <property type="term" value="C:Prp19 complex"/>
    <property type="evidence" value="ECO:0007669"/>
    <property type="project" value="EnsemblFungi"/>
</dbReference>
<dbReference type="CDD" id="cd12360">
    <property type="entry name" value="RRM_cwf2"/>
    <property type="match status" value="1"/>
</dbReference>
<proteinExistence type="inferred from homology"/>
<dbReference type="GO" id="GO:0000387">
    <property type="term" value="P:spliceosomal snRNP assembly"/>
    <property type="evidence" value="ECO:0007669"/>
    <property type="project" value="EnsemblFungi"/>
</dbReference>
<keyword evidence="6 16" id="KW-0479">Metal-binding</keyword>
<dbReference type="PROSITE" id="PS50102">
    <property type="entry name" value="RRM"/>
    <property type="match status" value="1"/>
</dbReference>
<dbReference type="GO" id="GO:0071007">
    <property type="term" value="C:U2-type catalytic step 2 spliceosome"/>
    <property type="evidence" value="ECO:0007669"/>
    <property type="project" value="EnsemblFungi"/>
</dbReference>
<dbReference type="InterPro" id="IPR034181">
    <property type="entry name" value="Cwc2_RRM"/>
</dbReference>
<sequence>KHKLKPARVQVDPDSINDDSKPPQTGTVFNIWYAKWSGGDSNNNHQQVHSRTRCNIKLDSGYTKADKHRLKEPIFCLYFARGSCCMGKNCEYLHRLPTDDDLVSQTHDCFGREKFSDYRDDMGGIGNFNRINRTLYIGRINNMSDPNVELKISENFKQFGDIEKIRVIHEKNIAFVRYKNELNAQFAKEAMAHQSLDRGNEKECLNVRWANEDPDPEAQRREKRKREE</sequence>
<evidence type="ECO:0000256" key="8">
    <source>
        <dbReference type="ARBA" id="ARBA00022771"/>
    </source>
</evidence>
<feature type="non-terminal residue" evidence="20">
    <location>
        <position position="228"/>
    </location>
</feature>
<evidence type="ECO:0000256" key="2">
    <source>
        <dbReference type="ARBA" id="ARBA00008024"/>
    </source>
</evidence>
<dbReference type="InterPro" id="IPR036855">
    <property type="entry name" value="Znf_CCCH_sf"/>
</dbReference>
<dbReference type="GO" id="GO:0045787">
    <property type="term" value="P:positive regulation of cell cycle"/>
    <property type="evidence" value="ECO:0007669"/>
    <property type="project" value="EnsemblFungi"/>
</dbReference>
<evidence type="ECO:0000256" key="5">
    <source>
        <dbReference type="ARBA" id="ARBA00022664"/>
    </source>
</evidence>
<dbReference type="InterPro" id="IPR000504">
    <property type="entry name" value="RRM_dom"/>
</dbReference>
<keyword evidence="13" id="KW-0131">Cell cycle</keyword>
<dbReference type="InterPro" id="IPR032297">
    <property type="entry name" value="Torus"/>
</dbReference>
<dbReference type="InterPro" id="IPR000571">
    <property type="entry name" value="Znf_CCCH"/>
</dbReference>
<comment type="subcellular location">
    <subcellularLocation>
        <location evidence="1">Nucleus</location>
    </subcellularLocation>
</comment>
<dbReference type="Proteomes" id="UP000094236">
    <property type="component" value="Unassembled WGS sequence"/>
</dbReference>
<feature type="compositionally biased region" description="Basic and acidic residues" evidence="17">
    <location>
        <begin position="217"/>
        <end position="228"/>
    </location>
</feature>
<keyword evidence="21" id="KW-1185">Reference proteome</keyword>
<feature type="domain" description="C3H1-type" evidence="19">
    <location>
        <begin position="70"/>
        <end position="97"/>
    </location>
</feature>
<feature type="zinc finger region" description="C3H1-type" evidence="16">
    <location>
        <begin position="70"/>
        <end position="97"/>
    </location>
</feature>
<evidence type="ECO:0000256" key="7">
    <source>
        <dbReference type="ARBA" id="ARBA00022728"/>
    </source>
</evidence>
<dbReference type="SUPFAM" id="SSF54928">
    <property type="entry name" value="RNA-binding domain, RBD"/>
    <property type="match status" value="1"/>
</dbReference>
<evidence type="ECO:0000259" key="18">
    <source>
        <dbReference type="PROSITE" id="PS50102"/>
    </source>
</evidence>
<evidence type="ECO:0000256" key="13">
    <source>
        <dbReference type="ARBA" id="ARBA00023306"/>
    </source>
</evidence>